<dbReference type="Proteomes" id="UP000321721">
    <property type="component" value="Unassembled WGS sequence"/>
</dbReference>
<protein>
    <recommendedName>
        <fullName evidence="3">Rieske domain-containing protein</fullName>
    </recommendedName>
</protein>
<comment type="caution">
    <text evidence="1">The sequence shown here is derived from an EMBL/GenBank/DDBJ whole genome shotgun (WGS) entry which is preliminary data.</text>
</comment>
<name>A0A5C6RY91_9FLAO</name>
<organism evidence="1 2">
    <name type="scientific">Vicingus serpentipes</name>
    <dbReference type="NCBI Taxonomy" id="1926625"/>
    <lineage>
        <taxon>Bacteria</taxon>
        <taxon>Pseudomonadati</taxon>
        <taxon>Bacteroidota</taxon>
        <taxon>Flavobacteriia</taxon>
        <taxon>Flavobacteriales</taxon>
        <taxon>Vicingaceae</taxon>
        <taxon>Vicingus</taxon>
    </lineage>
</organism>
<dbReference type="PROSITE" id="PS51257">
    <property type="entry name" value="PROKAR_LIPOPROTEIN"/>
    <property type="match status" value="1"/>
</dbReference>
<gene>
    <name evidence="1" type="ORF">FRY74_03335</name>
</gene>
<dbReference type="RefSeq" id="WP_147098580.1">
    <property type="nucleotide sequence ID" value="NZ_VOOS01000001.1"/>
</dbReference>
<evidence type="ECO:0000313" key="2">
    <source>
        <dbReference type="Proteomes" id="UP000321721"/>
    </source>
</evidence>
<evidence type="ECO:0000313" key="1">
    <source>
        <dbReference type="EMBL" id="TXB67231.1"/>
    </source>
</evidence>
<dbReference type="GO" id="GO:0051537">
    <property type="term" value="F:2 iron, 2 sulfur cluster binding"/>
    <property type="evidence" value="ECO:0007669"/>
    <property type="project" value="InterPro"/>
</dbReference>
<dbReference type="AlphaFoldDB" id="A0A5C6RY91"/>
<accession>A0A5C6RY91</accession>
<dbReference type="EMBL" id="VOOS01000001">
    <property type="protein sequence ID" value="TXB67231.1"/>
    <property type="molecule type" value="Genomic_DNA"/>
</dbReference>
<dbReference type="InterPro" id="IPR036922">
    <property type="entry name" value="Rieske_2Fe-2S_sf"/>
</dbReference>
<proteinExistence type="predicted"/>
<evidence type="ECO:0008006" key="3">
    <source>
        <dbReference type="Google" id="ProtNLM"/>
    </source>
</evidence>
<keyword evidence="2" id="KW-1185">Reference proteome</keyword>
<sequence length="138" mass="15190">MNKLILILFVSILSFLGCNKDDNSTIPLVAVELYLNLSNPEFIHLKVDNGWTYVSGGSRGIIVYRTNGQYKAFDRHCTFNPSSSCGLVSVDVTNVTGKDDCCGSMFLMSNGQVTQGPATQTLKEYNTSFDGTVLRIYN</sequence>
<dbReference type="SUPFAM" id="SSF50022">
    <property type="entry name" value="ISP domain"/>
    <property type="match status" value="1"/>
</dbReference>
<dbReference type="Gene3D" id="2.102.10.10">
    <property type="entry name" value="Rieske [2Fe-2S] iron-sulphur domain"/>
    <property type="match status" value="1"/>
</dbReference>
<dbReference type="OrthoDB" id="1201186at2"/>
<reference evidence="1 2" key="1">
    <citation type="submission" date="2019-08" db="EMBL/GenBank/DDBJ databases">
        <title>Genome of Vicingus serpentipes NCIMB 15042.</title>
        <authorList>
            <person name="Bowman J.P."/>
        </authorList>
    </citation>
    <scope>NUCLEOTIDE SEQUENCE [LARGE SCALE GENOMIC DNA]</scope>
    <source>
        <strain evidence="1 2">NCIMB 15042</strain>
    </source>
</reference>